<organism evidence="6 7">
    <name type="scientific">Pristionchus entomophagus</name>
    <dbReference type="NCBI Taxonomy" id="358040"/>
    <lineage>
        <taxon>Eukaryota</taxon>
        <taxon>Metazoa</taxon>
        <taxon>Ecdysozoa</taxon>
        <taxon>Nematoda</taxon>
        <taxon>Chromadorea</taxon>
        <taxon>Rhabditida</taxon>
        <taxon>Rhabditina</taxon>
        <taxon>Diplogasteromorpha</taxon>
        <taxon>Diplogasteroidea</taxon>
        <taxon>Neodiplogasteridae</taxon>
        <taxon>Pristionchus</taxon>
    </lineage>
</organism>
<sequence>GSAMPGAFDDLLSRADKLNSVGAVEAAAFGQKRAVPALSDDLSNIFRSSEFLLKKKCVAGSTQSLLFGDKGLILRVAPPTLTPAAPSTAAAAAARHALEDDVEYEAELEERSRLQIERAFFNQTLLSNPLPSLKPVRKDKENMRDPSTTVSRFVAQSGEATRRELLYGDRIRKYIQSNRRKPLEKMLMEAAEEGGASEDLQVAWQYTTAMVGERLSSHEEPAKSNELVRRATGVLEKQFCTHMRDCVSRSLERAEMGGVPSMRSLIMAYLKVHGTGGGDLEGGVSAWELAYHALRAGEVAAAKDALSSLSHFPRAAVLVTALNQLGTQPRLNEETKMKLRTEWRHEQNHVGDIHQRALYAALLGLEPPISSSLEEWLWGHLISLRVDPALPAAIYVDLQKTIAVDLGESYFMQSGSSSEWSHFFTALILTGQPERAIKVMYDALGPSEAVHMAILAHENKLLSMGAVTEELVRFESAAPTRCQLNLARLINIYTKAFELTDIPRSLDYWYFLKGVEGPTRGDIFETAVSRAVYLTNEDGLILGKRTKEGKRTQGLIDDYVANADSVIDRVARDSLIGGAPSDGIRLFLLAGNYDKAVEVSCDRLVSSIRNQTEIGETTNEAMELFYLATDNPGRVSPSGQACLCQLLDTINLMRKCAEGSYREVVSMLRKIRFVPVDQESLSAALADFHRLPTKVRDVLPEVCYALTKLVVNALTSGEITTDRERNELKKLADAIFVYAASVPHKFPAHVNTKMLEMQSQLS</sequence>
<protein>
    <recommendedName>
        <fullName evidence="5">Nuclear pore protein</fullName>
    </recommendedName>
</protein>
<keyword evidence="3 5" id="KW-0906">Nuclear pore complex</keyword>
<dbReference type="GO" id="GO:0016973">
    <property type="term" value="P:poly(A)+ mRNA export from nucleus"/>
    <property type="evidence" value="ECO:0007669"/>
    <property type="project" value="TreeGrafter"/>
</dbReference>
<evidence type="ECO:0000313" key="6">
    <source>
        <dbReference type="EMBL" id="GMT00973.1"/>
    </source>
</evidence>
<keyword evidence="5" id="KW-0811">Translocation</keyword>
<feature type="non-terminal residue" evidence="6">
    <location>
        <position position="1"/>
    </location>
</feature>
<dbReference type="Proteomes" id="UP001432027">
    <property type="component" value="Unassembled WGS sequence"/>
</dbReference>
<dbReference type="EMBL" id="BTSX01000005">
    <property type="protein sequence ID" value="GMT00973.1"/>
    <property type="molecule type" value="Genomic_DNA"/>
</dbReference>
<keyword evidence="5" id="KW-0509">mRNA transport</keyword>
<evidence type="ECO:0000256" key="2">
    <source>
        <dbReference type="ARBA" id="ARBA00010186"/>
    </source>
</evidence>
<dbReference type="GO" id="GO:0005643">
    <property type="term" value="C:nuclear pore"/>
    <property type="evidence" value="ECO:0007669"/>
    <property type="project" value="UniProtKB-SubCell"/>
</dbReference>
<keyword evidence="5" id="KW-0472">Membrane</keyword>
<dbReference type="PANTHER" id="PTHR11225:SF4">
    <property type="entry name" value="NUCLEAR PORE COMPLEX PROTEIN NUP93"/>
    <property type="match status" value="1"/>
</dbReference>
<evidence type="ECO:0000313" key="7">
    <source>
        <dbReference type="Proteomes" id="UP001432027"/>
    </source>
</evidence>
<dbReference type="GO" id="GO:0006606">
    <property type="term" value="P:protein import into nucleus"/>
    <property type="evidence" value="ECO:0007669"/>
    <property type="project" value="TreeGrafter"/>
</dbReference>
<keyword evidence="7" id="KW-1185">Reference proteome</keyword>
<reference evidence="6" key="1">
    <citation type="submission" date="2023-10" db="EMBL/GenBank/DDBJ databases">
        <title>Genome assembly of Pristionchus species.</title>
        <authorList>
            <person name="Yoshida K."/>
            <person name="Sommer R.J."/>
        </authorList>
    </citation>
    <scope>NUCLEOTIDE SEQUENCE</scope>
    <source>
        <strain evidence="6">RS0144</strain>
    </source>
</reference>
<dbReference type="AlphaFoldDB" id="A0AAV5U3D9"/>
<name>A0AAV5U3D9_9BILA</name>
<evidence type="ECO:0000256" key="4">
    <source>
        <dbReference type="ARBA" id="ARBA00023242"/>
    </source>
</evidence>
<evidence type="ECO:0000256" key="5">
    <source>
        <dbReference type="RuleBase" id="RU364035"/>
    </source>
</evidence>
<gene>
    <name evidence="6" type="ORF">PENTCL1PPCAC_23147</name>
</gene>
<keyword evidence="4 5" id="KW-0539">Nucleus</keyword>
<dbReference type="InterPro" id="IPR007231">
    <property type="entry name" value="Nucleoporin_int_Nup93/Nic96"/>
</dbReference>
<accession>A0AAV5U3D9</accession>
<dbReference type="GO" id="GO:0017056">
    <property type="term" value="F:structural constituent of nuclear pore"/>
    <property type="evidence" value="ECO:0007669"/>
    <property type="project" value="InterPro"/>
</dbReference>
<comment type="caution">
    <text evidence="6">The sequence shown here is derived from an EMBL/GenBank/DDBJ whole genome shotgun (WGS) entry which is preliminary data.</text>
</comment>
<keyword evidence="5" id="KW-0653">Protein transport</keyword>
<dbReference type="PANTHER" id="PTHR11225">
    <property type="entry name" value="NUCLEAR PORE COMPLEX PROTEIN NUP93 NUCLEOPORIN NUP93 DEAD EYE PROTEIN"/>
    <property type="match status" value="1"/>
</dbReference>
<evidence type="ECO:0000256" key="1">
    <source>
        <dbReference type="ARBA" id="ARBA00004567"/>
    </source>
</evidence>
<keyword evidence="5" id="KW-0813">Transport</keyword>
<proteinExistence type="inferred from homology"/>
<evidence type="ECO:0000256" key="3">
    <source>
        <dbReference type="ARBA" id="ARBA00023132"/>
    </source>
</evidence>
<comment type="subcellular location">
    <subcellularLocation>
        <location evidence="1 5">Nucleus</location>
        <location evidence="1 5">Nuclear pore complex</location>
    </subcellularLocation>
</comment>
<comment type="similarity">
    <text evidence="2 5">Belongs to the nucleoporin interacting component (NIC) family.</text>
</comment>
<dbReference type="Pfam" id="PF04097">
    <property type="entry name" value="Nic96"/>
    <property type="match status" value="1"/>
</dbReference>